<dbReference type="CTD" id="20216922"/>
<organism evidence="5 6">
    <name type="scientific">Helobdella robusta</name>
    <name type="common">Californian leech</name>
    <dbReference type="NCBI Taxonomy" id="6412"/>
    <lineage>
        <taxon>Eukaryota</taxon>
        <taxon>Metazoa</taxon>
        <taxon>Spiralia</taxon>
        <taxon>Lophotrochozoa</taxon>
        <taxon>Annelida</taxon>
        <taxon>Clitellata</taxon>
        <taxon>Hirudinea</taxon>
        <taxon>Rhynchobdellida</taxon>
        <taxon>Glossiphoniidae</taxon>
        <taxon>Helobdella</taxon>
    </lineage>
</organism>
<dbReference type="Pfam" id="PF12796">
    <property type="entry name" value="Ank_2"/>
    <property type="match status" value="1"/>
</dbReference>
<keyword evidence="6" id="KW-1185">Reference proteome</keyword>
<protein>
    <submittedName>
        <fullName evidence="4 5">Uncharacterized protein</fullName>
    </submittedName>
</protein>
<name>T1G775_HELRO</name>
<dbReference type="SUPFAM" id="SSF48403">
    <property type="entry name" value="Ankyrin repeat"/>
    <property type="match status" value="1"/>
</dbReference>
<dbReference type="EMBL" id="KB097620">
    <property type="protein sequence ID" value="ESN93306.1"/>
    <property type="molecule type" value="Genomic_DNA"/>
</dbReference>
<dbReference type="InterPro" id="IPR036770">
    <property type="entry name" value="Ankyrin_rpt-contain_sf"/>
</dbReference>
<dbReference type="KEGG" id="hro:HELRODRAFT_88948"/>
<dbReference type="InParanoid" id="T1G775"/>
<dbReference type="PROSITE" id="PS50297">
    <property type="entry name" value="ANK_REP_REGION"/>
    <property type="match status" value="2"/>
</dbReference>
<evidence type="ECO:0000313" key="5">
    <source>
        <dbReference type="EnsemblMetazoa" id="HelroP88948"/>
    </source>
</evidence>
<feature type="repeat" description="ANK" evidence="3">
    <location>
        <begin position="45"/>
        <end position="77"/>
    </location>
</feature>
<keyword evidence="1" id="KW-0677">Repeat</keyword>
<evidence type="ECO:0000313" key="4">
    <source>
        <dbReference type="EMBL" id="ESN93306.1"/>
    </source>
</evidence>
<dbReference type="AlphaFoldDB" id="T1G775"/>
<proteinExistence type="predicted"/>
<feature type="repeat" description="ANK" evidence="3">
    <location>
        <begin position="10"/>
        <end position="42"/>
    </location>
</feature>
<dbReference type="PROSITE" id="PS50088">
    <property type="entry name" value="ANK_REPEAT"/>
    <property type="match status" value="2"/>
</dbReference>
<dbReference type="EnsemblMetazoa" id="HelroT88948">
    <property type="protein sequence ID" value="HelroP88948"/>
    <property type="gene ID" value="HelroG88948"/>
</dbReference>
<dbReference type="InterPro" id="IPR002110">
    <property type="entry name" value="Ankyrin_rpt"/>
</dbReference>
<reference evidence="4 6" key="2">
    <citation type="journal article" date="2013" name="Nature">
        <title>Insights into bilaterian evolution from three spiralian genomes.</title>
        <authorList>
            <person name="Simakov O."/>
            <person name="Marletaz F."/>
            <person name="Cho S.J."/>
            <person name="Edsinger-Gonzales E."/>
            <person name="Havlak P."/>
            <person name="Hellsten U."/>
            <person name="Kuo D.H."/>
            <person name="Larsson T."/>
            <person name="Lv J."/>
            <person name="Arendt D."/>
            <person name="Savage R."/>
            <person name="Osoegawa K."/>
            <person name="de Jong P."/>
            <person name="Grimwood J."/>
            <person name="Chapman J.A."/>
            <person name="Shapiro H."/>
            <person name="Aerts A."/>
            <person name="Otillar R.P."/>
            <person name="Terry A.Y."/>
            <person name="Boore J.L."/>
            <person name="Grigoriev I.V."/>
            <person name="Lindberg D.R."/>
            <person name="Seaver E.C."/>
            <person name="Weisblat D.A."/>
            <person name="Putnam N.H."/>
            <person name="Rokhsar D.S."/>
        </authorList>
    </citation>
    <scope>NUCLEOTIDE SEQUENCE</scope>
</reference>
<evidence type="ECO:0000256" key="1">
    <source>
        <dbReference type="ARBA" id="ARBA00022737"/>
    </source>
</evidence>
<dbReference type="Gene3D" id="1.25.40.20">
    <property type="entry name" value="Ankyrin repeat-containing domain"/>
    <property type="match status" value="1"/>
</dbReference>
<reference evidence="5" key="3">
    <citation type="submission" date="2015-06" db="UniProtKB">
        <authorList>
            <consortium name="EnsemblMetazoa"/>
        </authorList>
    </citation>
    <scope>IDENTIFICATION</scope>
</reference>
<dbReference type="PANTHER" id="PTHR24171">
    <property type="entry name" value="ANKYRIN REPEAT DOMAIN-CONTAINING PROTEIN 39-RELATED"/>
    <property type="match status" value="1"/>
</dbReference>
<dbReference type="SMART" id="SM00248">
    <property type="entry name" value="ANK"/>
    <property type="match status" value="3"/>
</dbReference>
<accession>T1G775</accession>
<dbReference type="HOGENOM" id="CLU_1965027_0_0_1"/>
<dbReference type="Proteomes" id="UP000015101">
    <property type="component" value="Unassembled WGS sequence"/>
</dbReference>
<evidence type="ECO:0000313" key="6">
    <source>
        <dbReference type="Proteomes" id="UP000015101"/>
    </source>
</evidence>
<sequence length="128" mass="13987">GADINKIGSSGRTTLGEACRWGNVKMVDFLINQGANIEQPNPAFQDATPLNVAVLSKQPKVVEYLISKGAKVDHVMKDGRTSVIKAKDADDMPMIDLLLQADLNNNFADNNGFVYQLAKNYNSPNKSY</sequence>
<dbReference type="GeneID" id="20216922"/>
<dbReference type="RefSeq" id="XP_009028542.1">
    <property type="nucleotide sequence ID" value="XM_009030294.1"/>
</dbReference>
<reference evidence="6" key="1">
    <citation type="submission" date="2012-12" db="EMBL/GenBank/DDBJ databases">
        <authorList>
            <person name="Hellsten U."/>
            <person name="Grimwood J."/>
            <person name="Chapman J.A."/>
            <person name="Shapiro H."/>
            <person name="Aerts A."/>
            <person name="Otillar R.P."/>
            <person name="Terry A.Y."/>
            <person name="Boore J.L."/>
            <person name="Simakov O."/>
            <person name="Marletaz F."/>
            <person name="Cho S.-J."/>
            <person name="Edsinger-Gonzales E."/>
            <person name="Havlak P."/>
            <person name="Kuo D.-H."/>
            <person name="Larsson T."/>
            <person name="Lv J."/>
            <person name="Arendt D."/>
            <person name="Savage R."/>
            <person name="Osoegawa K."/>
            <person name="de Jong P."/>
            <person name="Lindberg D.R."/>
            <person name="Seaver E.C."/>
            <person name="Weisblat D.A."/>
            <person name="Putnam N.H."/>
            <person name="Grigoriev I.V."/>
            <person name="Rokhsar D.S."/>
        </authorList>
    </citation>
    <scope>NUCLEOTIDE SEQUENCE</scope>
</reference>
<gene>
    <name evidence="5" type="primary">20216922</name>
    <name evidence="4" type="ORF">HELRODRAFT_88948</name>
</gene>
<dbReference type="OrthoDB" id="4429489at2759"/>
<dbReference type="EMBL" id="AMQM01007453">
    <property type="status" value="NOT_ANNOTATED_CDS"/>
    <property type="molecule type" value="Genomic_DNA"/>
</dbReference>
<keyword evidence="2 3" id="KW-0040">ANK repeat</keyword>
<evidence type="ECO:0000256" key="3">
    <source>
        <dbReference type="PROSITE-ProRule" id="PRU00023"/>
    </source>
</evidence>
<evidence type="ECO:0000256" key="2">
    <source>
        <dbReference type="ARBA" id="ARBA00023043"/>
    </source>
</evidence>
<dbReference type="STRING" id="6412.T1G775"/>